<organism evidence="4 5">
    <name type="scientific">Celeribacter baekdonensis</name>
    <dbReference type="NCBI Taxonomy" id="875171"/>
    <lineage>
        <taxon>Bacteria</taxon>
        <taxon>Pseudomonadati</taxon>
        <taxon>Pseudomonadota</taxon>
        <taxon>Alphaproteobacteria</taxon>
        <taxon>Rhodobacterales</taxon>
        <taxon>Roseobacteraceae</taxon>
        <taxon>Celeribacter</taxon>
    </lineage>
</organism>
<dbReference type="Pfam" id="PF13508">
    <property type="entry name" value="Acetyltransf_7"/>
    <property type="match status" value="1"/>
</dbReference>
<dbReference type="OrthoDB" id="7205533at2"/>
<dbReference type="PANTHER" id="PTHR43800:SF1">
    <property type="entry name" value="PEPTIDYL-LYSINE N-ACETYLTRANSFERASE YJAB"/>
    <property type="match status" value="1"/>
</dbReference>
<protein>
    <submittedName>
        <fullName evidence="4">GNAT family N-acetyltransferase</fullName>
    </submittedName>
</protein>
<dbReference type="Gene3D" id="3.40.630.30">
    <property type="match status" value="1"/>
</dbReference>
<dbReference type="GO" id="GO:0016747">
    <property type="term" value="F:acyltransferase activity, transferring groups other than amino-acyl groups"/>
    <property type="evidence" value="ECO:0007669"/>
    <property type="project" value="InterPro"/>
</dbReference>
<proteinExistence type="predicted"/>
<evidence type="ECO:0000313" key="4">
    <source>
        <dbReference type="EMBL" id="AVW91277.1"/>
    </source>
</evidence>
<reference evidence="4 5" key="1">
    <citation type="submission" date="2018-03" db="EMBL/GenBank/DDBJ databases">
        <title>The Complete Genome of Celeribacter baekdonensis strain LH4, a Thiosulfate-Oxidizing Alphaproteobacterium Isolated from Gulf of Mexico Continental Slope Sediments.</title>
        <authorList>
            <person name="Flood B.E."/>
            <person name="Bailey J.V."/>
            <person name="Leprich D."/>
        </authorList>
    </citation>
    <scope>NUCLEOTIDE SEQUENCE [LARGE SCALE GENOMIC DNA]</scope>
    <source>
        <strain evidence="4 5">LH4</strain>
    </source>
</reference>
<dbReference type="PROSITE" id="PS51186">
    <property type="entry name" value="GNAT"/>
    <property type="match status" value="1"/>
</dbReference>
<accession>A0A2R4M2E0</accession>
<dbReference type="SUPFAM" id="SSF55729">
    <property type="entry name" value="Acyl-CoA N-acyltransferases (Nat)"/>
    <property type="match status" value="1"/>
</dbReference>
<dbReference type="PANTHER" id="PTHR43800">
    <property type="entry name" value="PEPTIDYL-LYSINE N-ACETYLTRANSFERASE YJAB"/>
    <property type="match status" value="1"/>
</dbReference>
<evidence type="ECO:0000256" key="1">
    <source>
        <dbReference type="ARBA" id="ARBA00022679"/>
    </source>
</evidence>
<keyword evidence="2" id="KW-0012">Acyltransferase</keyword>
<dbReference type="KEGG" id="cbak:DA792_09460"/>
<dbReference type="InterPro" id="IPR000182">
    <property type="entry name" value="GNAT_dom"/>
</dbReference>
<sequence>MTFFSLTIRPFVAEDTPALSRIWRAASEQAHGFFSPQQLAEQQGLVETVYLANSETWVALQGREPVGFIGLLPDDRGAFVGGVFVNPTVQGQGIGRALLDHARALKSGLRLEVYEANTQARGFYASLGFRETGRREVDDNGLPFPLLKLDI</sequence>
<evidence type="ECO:0000259" key="3">
    <source>
        <dbReference type="PROSITE" id="PS51186"/>
    </source>
</evidence>
<keyword evidence="1 4" id="KW-0808">Transferase</keyword>
<dbReference type="InterPro" id="IPR016181">
    <property type="entry name" value="Acyl_CoA_acyltransferase"/>
</dbReference>
<dbReference type="Proteomes" id="UP000241447">
    <property type="component" value="Chromosome"/>
</dbReference>
<gene>
    <name evidence="4" type="ORF">DA792_09460</name>
</gene>
<dbReference type="EMBL" id="CP028475">
    <property type="protein sequence ID" value="AVW91277.1"/>
    <property type="molecule type" value="Genomic_DNA"/>
</dbReference>
<evidence type="ECO:0000313" key="5">
    <source>
        <dbReference type="Proteomes" id="UP000241447"/>
    </source>
</evidence>
<dbReference type="AlphaFoldDB" id="A0A2R4M2E0"/>
<dbReference type="CDD" id="cd04301">
    <property type="entry name" value="NAT_SF"/>
    <property type="match status" value="1"/>
</dbReference>
<dbReference type="RefSeq" id="WP_107719723.1">
    <property type="nucleotide sequence ID" value="NZ_CAXBOP010000002.1"/>
</dbReference>
<feature type="domain" description="N-acetyltransferase" evidence="3">
    <location>
        <begin position="6"/>
        <end position="151"/>
    </location>
</feature>
<name>A0A2R4M2E0_9RHOB</name>
<evidence type="ECO:0000256" key="2">
    <source>
        <dbReference type="ARBA" id="ARBA00023315"/>
    </source>
</evidence>